<reference evidence="2 3" key="1">
    <citation type="journal article" date="2016" name="Appl. Environ. Microbiol.">
        <title>Lack of Overt Genome Reduction in the Bryostatin-Producing Bryozoan Symbiont "Candidatus Endobugula sertula".</title>
        <authorList>
            <person name="Miller I.J."/>
            <person name="Vanee N."/>
            <person name="Fong S.S."/>
            <person name="Lim-Fong G.E."/>
            <person name="Kwan J.C."/>
        </authorList>
    </citation>
    <scope>NUCLEOTIDE SEQUENCE [LARGE SCALE GENOMIC DNA]</scope>
    <source>
        <strain evidence="2">AB1-4</strain>
    </source>
</reference>
<keyword evidence="1" id="KW-1133">Transmembrane helix</keyword>
<comment type="caution">
    <text evidence="2">The sequence shown here is derived from an EMBL/GenBank/DDBJ whole genome shotgun (WGS) entry which is preliminary data.</text>
</comment>
<name>A0A1D2QS58_9GAMM</name>
<accession>A0A1D2QS58</accession>
<evidence type="ECO:0000313" key="2">
    <source>
        <dbReference type="EMBL" id="ODS24419.1"/>
    </source>
</evidence>
<evidence type="ECO:0000256" key="1">
    <source>
        <dbReference type="SAM" id="Phobius"/>
    </source>
</evidence>
<dbReference type="Proteomes" id="UP000242502">
    <property type="component" value="Unassembled WGS sequence"/>
</dbReference>
<feature type="transmembrane region" description="Helical" evidence="1">
    <location>
        <begin position="47"/>
        <end position="68"/>
    </location>
</feature>
<dbReference type="EMBL" id="MDLC01000009">
    <property type="protein sequence ID" value="ODS24419.1"/>
    <property type="molecule type" value="Genomic_DNA"/>
</dbReference>
<protein>
    <submittedName>
        <fullName evidence="2">Uncharacterized protein</fullName>
    </submittedName>
</protein>
<gene>
    <name evidence="2" type="ORF">AB835_03730</name>
</gene>
<dbReference type="AlphaFoldDB" id="A0A1D2QS58"/>
<proteinExistence type="predicted"/>
<sequence length="79" mass="9469">MGPNIHLFVMNFKGFLWHELRIKIKEKVVKKSLICRFFKHVLSVEPIVAEGLFFSSFTLLFILIMRCIQGNTFYRRKVY</sequence>
<keyword evidence="1" id="KW-0812">Transmembrane</keyword>
<organism evidence="2 3">
    <name type="scientific">Candidatus Endobugula sertula</name>
    <name type="common">Bugula neritina bacterial symbiont</name>
    <dbReference type="NCBI Taxonomy" id="62101"/>
    <lineage>
        <taxon>Bacteria</taxon>
        <taxon>Pseudomonadati</taxon>
        <taxon>Pseudomonadota</taxon>
        <taxon>Gammaproteobacteria</taxon>
        <taxon>Cellvibrionales</taxon>
        <taxon>Cellvibrionaceae</taxon>
        <taxon>Candidatus Endobugula</taxon>
    </lineage>
</organism>
<evidence type="ECO:0000313" key="3">
    <source>
        <dbReference type="Proteomes" id="UP000242502"/>
    </source>
</evidence>
<keyword evidence="1" id="KW-0472">Membrane</keyword>